<evidence type="ECO:0000313" key="11">
    <source>
        <dbReference type="Proteomes" id="UP000264840"/>
    </source>
</evidence>
<evidence type="ECO:0000256" key="2">
    <source>
        <dbReference type="ARBA" id="ARBA00022525"/>
    </source>
</evidence>
<dbReference type="PANTHER" id="PTHR15427:SF1">
    <property type="entry name" value="EMILIN-1"/>
    <property type="match status" value="1"/>
</dbReference>
<protein>
    <submittedName>
        <fullName evidence="10">Elastin microfibril interfacer 1a</fullName>
    </submittedName>
</protein>
<keyword evidence="3" id="KW-0272">Extracellular matrix</keyword>
<evidence type="ECO:0000256" key="1">
    <source>
        <dbReference type="ARBA" id="ARBA00004498"/>
    </source>
</evidence>
<dbReference type="PROSITE" id="PS51041">
    <property type="entry name" value="EMI"/>
    <property type="match status" value="1"/>
</dbReference>
<dbReference type="Proteomes" id="UP000264840">
    <property type="component" value="Unplaced"/>
</dbReference>
<proteinExistence type="predicted"/>
<evidence type="ECO:0000259" key="8">
    <source>
        <dbReference type="PROSITE" id="PS50871"/>
    </source>
</evidence>
<dbReference type="Gene3D" id="2.60.120.40">
    <property type="match status" value="1"/>
</dbReference>
<feature type="domain" description="EMI" evidence="9">
    <location>
        <begin position="21"/>
        <end position="95"/>
    </location>
</feature>
<name>A0A3Q3CQF9_HAPBU</name>
<dbReference type="InterPro" id="IPR008983">
    <property type="entry name" value="Tumour_necrosis_fac-like_dom"/>
</dbReference>
<keyword evidence="2" id="KW-0964">Secreted</keyword>
<dbReference type="SUPFAM" id="SSF49842">
    <property type="entry name" value="TNF-like"/>
    <property type="match status" value="1"/>
</dbReference>
<dbReference type="SMART" id="SM00110">
    <property type="entry name" value="C1Q"/>
    <property type="match status" value="1"/>
</dbReference>
<accession>A0A3Q3CQF9</accession>
<dbReference type="PROSITE" id="PS50871">
    <property type="entry name" value="C1Q"/>
    <property type="match status" value="1"/>
</dbReference>
<reference evidence="10" key="1">
    <citation type="submission" date="2025-08" db="UniProtKB">
        <authorList>
            <consortium name="Ensembl"/>
        </authorList>
    </citation>
    <scope>IDENTIFICATION</scope>
</reference>
<sequence>MFRHMYHHTLIHLPFPFPCFNRNWCAYVVTRTVSCVMEDGVETYIKPDYQRCAWGQCPRVAYRTYRRPRYKVAYKMVTEMEWRCCHGYSGEDCHSGPQGTPETGVADTGGGRLANRFTALSSTFHTFLSFCPGDTEKIRQLENTIHGLTKDLSNMQTTINGINQRLYVTVVFNTRVRFISWTELSVSETLFSGNKETKVLLGSRMDGTLSIPVYCTGDIPQLWISRMLKKYEPDIMTVMSRMSRYHQIGVEDLRRQQQQDRDRIAALEKRISSIDQHLRQSLEISRSETERSQACCNTVTELGRRLSDVEVRLTSTANKCDAIKGRLDKELGTGGGKGRVTEDRLNGRLRELEKRMNTTMRKTEQRCTNTGNNLKETVQRDVTQLRNSVLVQLDDHSYKIGKVELDVAVLGDTVKDHSRRLSKLENITTFLDRRLTSTTDMCRDTCGPNARDRTSDETVKTLEWRVECLICSTVEKDLLTFKNSTTISLNRCQTALTDLRRKVDSGESVCSQVCSNLQEEVGRLREDVEECTVQCKTNINDLKKRLEGHTVHSGKLGGDLKSIQGELAEVMDTFSSINDTLKGLGRTVQTHGHTITDLTHIKDNIIVEVNNLQTVVVDHVADSDTRFSDLGREIQIIRSNHVTEIGECRRSSDGLDRRLSNLEKVSGRFDTVSGKLEGIKEGLDRHVSGLWTSVNGLNVTVTSQGNAIENIQNVQLPHIHSNIHRLNSSVVDLVRDFHRFKTRDFKGESQRADGPPGPPGLRGEQGPRGPMGPEGRIGPQGRDGEQGPMGPPGSDAHVPRLSFSAAMTRPMRNTGTIVFNEVFVNENNAYNPKTGYFTAPVRGKYFFSGILTGHKNIKIEAVLSKSNTGVARADSAGYQPEGLEKPMAEAKHIPGALAVFNIILPMEEGDTVCIDLVTGKLAYSSEPLTIFSGMLLYETI</sequence>
<evidence type="ECO:0000256" key="7">
    <source>
        <dbReference type="SAM" id="MobiDB-lite"/>
    </source>
</evidence>
<reference evidence="10" key="2">
    <citation type="submission" date="2025-09" db="UniProtKB">
        <authorList>
            <consortium name="Ensembl"/>
        </authorList>
    </citation>
    <scope>IDENTIFICATION</scope>
</reference>
<dbReference type="InterPro" id="IPR001073">
    <property type="entry name" value="C1q_dom"/>
</dbReference>
<keyword evidence="6" id="KW-1015">Disulfide bond</keyword>
<dbReference type="Ensembl" id="ENSHBUT00000031614.1">
    <property type="protein sequence ID" value="ENSHBUP00000028152.1"/>
    <property type="gene ID" value="ENSHBUG00000012025.1"/>
</dbReference>
<feature type="region of interest" description="Disordered" evidence="7">
    <location>
        <begin position="744"/>
        <end position="797"/>
    </location>
</feature>
<evidence type="ECO:0000259" key="9">
    <source>
        <dbReference type="PROSITE" id="PS51041"/>
    </source>
</evidence>
<dbReference type="InterPro" id="IPR011489">
    <property type="entry name" value="EMI_domain"/>
</dbReference>
<keyword evidence="4" id="KW-0732">Signal</keyword>
<comment type="subcellular location">
    <subcellularLocation>
        <location evidence="1">Secreted</location>
        <location evidence="1">Extracellular space</location>
        <location evidence="1">Extracellular matrix</location>
    </subcellularLocation>
</comment>
<dbReference type="SUPFAM" id="SSF57997">
    <property type="entry name" value="Tropomyosin"/>
    <property type="match status" value="1"/>
</dbReference>
<evidence type="ECO:0000256" key="5">
    <source>
        <dbReference type="ARBA" id="ARBA00023054"/>
    </source>
</evidence>
<organism evidence="10 11">
    <name type="scientific">Haplochromis burtoni</name>
    <name type="common">Burton's mouthbrooder</name>
    <name type="synonym">Chromis burtoni</name>
    <dbReference type="NCBI Taxonomy" id="8153"/>
    <lineage>
        <taxon>Eukaryota</taxon>
        <taxon>Metazoa</taxon>
        <taxon>Chordata</taxon>
        <taxon>Craniata</taxon>
        <taxon>Vertebrata</taxon>
        <taxon>Euteleostomi</taxon>
        <taxon>Actinopterygii</taxon>
        <taxon>Neopterygii</taxon>
        <taxon>Teleostei</taxon>
        <taxon>Neoteleostei</taxon>
        <taxon>Acanthomorphata</taxon>
        <taxon>Ovalentaria</taxon>
        <taxon>Cichlomorphae</taxon>
        <taxon>Cichliformes</taxon>
        <taxon>Cichlidae</taxon>
        <taxon>African cichlids</taxon>
        <taxon>Pseudocrenilabrinae</taxon>
        <taxon>Haplochromini</taxon>
        <taxon>Haplochromis</taxon>
    </lineage>
</organism>
<dbReference type="Pfam" id="PF07546">
    <property type="entry name" value="EMI"/>
    <property type="match status" value="1"/>
</dbReference>
<dbReference type="PANTHER" id="PTHR15427">
    <property type="entry name" value="EMILIN ELASTIN MICROFIBRIL INTERFACE-LOCATED PROTEIN ELASTIN MICROFIBRIL INTERFACER"/>
    <property type="match status" value="1"/>
</dbReference>
<dbReference type="GeneTree" id="ENSGT01030000234633"/>
<dbReference type="InterPro" id="IPR050392">
    <property type="entry name" value="Collagen/C1q_domain"/>
</dbReference>
<evidence type="ECO:0000256" key="6">
    <source>
        <dbReference type="ARBA" id="ARBA00023157"/>
    </source>
</evidence>
<feature type="domain" description="C1q" evidence="8">
    <location>
        <begin position="796"/>
        <end position="940"/>
    </location>
</feature>
<evidence type="ECO:0000313" key="10">
    <source>
        <dbReference type="Ensembl" id="ENSHBUP00000028152.1"/>
    </source>
</evidence>
<keyword evidence="5" id="KW-0175">Coiled coil</keyword>
<dbReference type="Pfam" id="PF00386">
    <property type="entry name" value="C1q"/>
    <property type="match status" value="1"/>
</dbReference>
<dbReference type="AlphaFoldDB" id="A0A3Q3CQF9"/>
<keyword evidence="11" id="KW-1185">Reference proteome</keyword>
<evidence type="ECO:0000256" key="4">
    <source>
        <dbReference type="ARBA" id="ARBA00022729"/>
    </source>
</evidence>
<evidence type="ECO:0000256" key="3">
    <source>
        <dbReference type="ARBA" id="ARBA00022530"/>
    </source>
</evidence>